<dbReference type="InterPro" id="IPR036291">
    <property type="entry name" value="NAD(P)-bd_dom_sf"/>
</dbReference>
<dbReference type="PRINTS" id="PR00081">
    <property type="entry name" value="GDHRDH"/>
</dbReference>
<gene>
    <name evidence="6" type="ORF">TSUD_362270</name>
</gene>
<reference evidence="7" key="1">
    <citation type="journal article" date="2017" name="Front. Plant Sci.">
        <title>Climate Clever Clovers: New Paradigm to Reduce the Environmental Footprint of Ruminants by Breeding Low Methanogenic Forages Utilizing Haplotype Variation.</title>
        <authorList>
            <person name="Kaur P."/>
            <person name="Appels R."/>
            <person name="Bayer P.E."/>
            <person name="Keeble-Gagnere G."/>
            <person name="Wang J."/>
            <person name="Hirakawa H."/>
            <person name="Shirasawa K."/>
            <person name="Vercoe P."/>
            <person name="Stefanova K."/>
            <person name="Durmic Z."/>
            <person name="Nichols P."/>
            <person name="Revell C."/>
            <person name="Isobe S.N."/>
            <person name="Edwards D."/>
            <person name="Erskine W."/>
        </authorList>
    </citation>
    <scope>NUCLEOTIDE SEQUENCE [LARGE SCALE GENOMIC DNA]</scope>
    <source>
        <strain evidence="7">cv. Daliak</strain>
    </source>
</reference>
<dbReference type="Pfam" id="PF00106">
    <property type="entry name" value="adh_short"/>
    <property type="match status" value="1"/>
</dbReference>
<organism evidence="6 7">
    <name type="scientific">Trifolium subterraneum</name>
    <name type="common">Subterranean clover</name>
    <dbReference type="NCBI Taxonomy" id="3900"/>
    <lineage>
        <taxon>Eukaryota</taxon>
        <taxon>Viridiplantae</taxon>
        <taxon>Streptophyta</taxon>
        <taxon>Embryophyta</taxon>
        <taxon>Tracheophyta</taxon>
        <taxon>Spermatophyta</taxon>
        <taxon>Magnoliopsida</taxon>
        <taxon>eudicotyledons</taxon>
        <taxon>Gunneridae</taxon>
        <taxon>Pentapetalae</taxon>
        <taxon>rosids</taxon>
        <taxon>fabids</taxon>
        <taxon>Fabales</taxon>
        <taxon>Fabaceae</taxon>
        <taxon>Papilionoideae</taxon>
        <taxon>50 kb inversion clade</taxon>
        <taxon>NPAAA clade</taxon>
        <taxon>Hologalegina</taxon>
        <taxon>IRL clade</taxon>
        <taxon>Trifolieae</taxon>
        <taxon>Trifolium</taxon>
    </lineage>
</organism>
<dbReference type="GO" id="GO:0016491">
    <property type="term" value="F:oxidoreductase activity"/>
    <property type="evidence" value="ECO:0007669"/>
    <property type="project" value="UniProtKB-KW"/>
</dbReference>
<dbReference type="OrthoDB" id="1933717at2759"/>
<evidence type="ECO:0000256" key="3">
    <source>
        <dbReference type="ARBA" id="ARBA00023002"/>
    </source>
</evidence>
<dbReference type="PANTHER" id="PTHR43490:SF91">
    <property type="entry name" value="NAD(P)-BINDING ROSSMANN-FOLD PROTEIN"/>
    <property type="match status" value="1"/>
</dbReference>
<keyword evidence="2" id="KW-0521">NADP</keyword>
<evidence type="ECO:0000313" key="6">
    <source>
        <dbReference type="EMBL" id="GAU29237.1"/>
    </source>
</evidence>
<dbReference type="SUPFAM" id="SSF51735">
    <property type="entry name" value="NAD(P)-binding Rossmann-fold domains"/>
    <property type="match status" value="1"/>
</dbReference>
<evidence type="ECO:0000313" key="7">
    <source>
        <dbReference type="Proteomes" id="UP000242715"/>
    </source>
</evidence>
<dbReference type="FunFam" id="3.40.50.720:FF:000312">
    <property type="entry name" value="(+)-neomenthol dehydrogenase"/>
    <property type="match status" value="1"/>
</dbReference>
<evidence type="ECO:0000256" key="5">
    <source>
        <dbReference type="SAM" id="SignalP"/>
    </source>
</evidence>
<comment type="similarity">
    <text evidence="1 4">Belongs to the short-chain dehydrogenases/reductases (SDR) family.</text>
</comment>
<sequence length="407" mass="45095">MAKIAFISVVQTSILMLAFVVEYAVVTGANKGIGFEIVRQLASAGIKVVLTARDEKRGLQALETLKAFGLSDFVVFHQLDVADASSVASLAHFVKSQFGKLDILVNNAGISGIIIHDLKLFNLAIINRGALSEDDRRKAVTQTYELAKECLQTNYYGAKITSESLLPLLQLSDSPRIVNVSSSLGQLESIPNGWLKNFFSDADNLTEEKVDEVLKKFLKNFKEGSLDQDNGWPKTFSAYIISKAAMNAYTRILAKNFPTLCINSICPGYVVTDITANTGLFTVEEGAASVARLALLPNDVHGVTFALTAAEPNEDEADPKLVEQWKHANKVAKEIWDNMNNKYTIEDATKQKFVVRNYLRWQMTEDKEIKMLLADLIKQVIIEDTNEKECDAARAKDFGVTEKFNPK</sequence>
<keyword evidence="5" id="KW-0732">Signal</keyword>
<dbReference type="Proteomes" id="UP000242715">
    <property type="component" value="Unassembled WGS sequence"/>
</dbReference>
<evidence type="ECO:0000256" key="1">
    <source>
        <dbReference type="ARBA" id="ARBA00006484"/>
    </source>
</evidence>
<dbReference type="PANTHER" id="PTHR43490">
    <property type="entry name" value="(+)-NEOMENTHOL DEHYDROGENASE"/>
    <property type="match status" value="1"/>
</dbReference>
<evidence type="ECO:0000256" key="2">
    <source>
        <dbReference type="ARBA" id="ARBA00022857"/>
    </source>
</evidence>
<name>A0A2Z6NHM3_TRISU</name>
<keyword evidence="3" id="KW-0560">Oxidoreductase</keyword>
<keyword evidence="7" id="KW-1185">Reference proteome</keyword>
<feature type="signal peptide" evidence="5">
    <location>
        <begin position="1"/>
        <end position="28"/>
    </location>
</feature>
<protein>
    <submittedName>
        <fullName evidence="6">Uncharacterized protein</fullName>
    </submittedName>
</protein>
<dbReference type="InterPro" id="IPR002347">
    <property type="entry name" value="SDR_fam"/>
</dbReference>
<dbReference type="PRINTS" id="PR00080">
    <property type="entry name" value="SDRFAMILY"/>
</dbReference>
<dbReference type="EMBL" id="DF973390">
    <property type="protein sequence ID" value="GAU29237.1"/>
    <property type="molecule type" value="Genomic_DNA"/>
</dbReference>
<dbReference type="AlphaFoldDB" id="A0A2Z6NHM3"/>
<evidence type="ECO:0000256" key="4">
    <source>
        <dbReference type="RuleBase" id="RU000363"/>
    </source>
</evidence>
<proteinExistence type="inferred from homology"/>
<dbReference type="GO" id="GO:0016020">
    <property type="term" value="C:membrane"/>
    <property type="evidence" value="ECO:0007669"/>
    <property type="project" value="TreeGrafter"/>
</dbReference>
<feature type="chain" id="PRO_5016274869" evidence="5">
    <location>
        <begin position="29"/>
        <end position="407"/>
    </location>
</feature>
<accession>A0A2Z6NHM3</accession>
<dbReference type="Gene3D" id="3.40.50.720">
    <property type="entry name" value="NAD(P)-binding Rossmann-like Domain"/>
    <property type="match status" value="1"/>
</dbReference>